<evidence type="ECO:0000313" key="1">
    <source>
        <dbReference type="EMBL" id="KAG8448375.1"/>
    </source>
</evidence>
<dbReference type="Proteomes" id="UP000812440">
    <property type="component" value="Chromosome 8_10"/>
</dbReference>
<dbReference type="SUPFAM" id="SSF88697">
    <property type="entry name" value="PUA domain-like"/>
    <property type="match status" value="1"/>
</dbReference>
<name>A0A8T2JT07_9PIPI</name>
<keyword evidence="2" id="KW-1185">Reference proteome</keyword>
<dbReference type="AlphaFoldDB" id="A0A8T2JT07"/>
<organism evidence="1 2">
    <name type="scientific">Hymenochirus boettgeri</name>
    <name type="common">Congo dwarf clawed frog</name>
    <dbReference type="NCBI Taxonomy" id="247094"/>
    <lineage>
        <taxon>Eukaryota</taxon>
        <taxon>Metazoa</taxon>
        <taxon>Chordata</taxon>
        <taxon>Craniata</taxon>
        <taxon>Vertebrata</taxon>
        <taxon>Euteleostomi</taxon>
        <taxon>Amphibia</taxon>
        <taxon>Batrachia</taxon>
        <taxon>Anura</taxon>
        <taxon>Pipoidea</taxon>
        <taxon>Pipidae</taxon>
        <taxon>Pipinae</taxon>
        <taxon>Hymenochirus</taxon>
    </lineage>
</organism>
<proteinExistence type="predicted"/>
<sequence>MFPDRESNPGRGVLYFRSAKHTSGYKLIGRCTSHKRFNVIKVTTLVSDMLVPCLSFRQPYAGLLLNRIKTVETRWRPLLVEYRNCTLAVHIAVKDWDGQGWKDLLQGRAAMAPAQLQQLLERGEQFGRGVVAGLWDVGETGNVWRTHPHSTNKLEQSSAKRTRT</sequence>
<dbReference type="InterPro" id="IPR033615">
    <property type="entry name" value="EOLA1/EOLA2"/>
</dbReference>
<dbReference type="InterPro" id="IPR015947">
    <property type="entry name" value="PUA-like_sf"/>
</dbReference>
<dbReference type="EMBL" id="JAACNH010000003">
    <property type="protein sequence ID" value="KAG8448375.1"/>
    <property type="molecule type" value="Genomic_DNA"/>
</dbReference>
<protein>
    <recommendedName>
        <fullName evidence="3">ASCH domain-containing protein</fullName>
    </recommendedName>
</protein>
<dbReference type="OrthoDB" id="2865258at2759"/>
<accession>A0A8T2JT07</accession>
<reference evidence="1" key="1">
    <citation type="thesis" date="2020" institute="ProQuest LLC" country="789 East Eisenhower Parkway, Ann Arbor, MI, USA">
        <title>Comparative Genomics and Chromosome Evolution.</title>
        <authorList>
            <person name="Mudd A.B."/>
        </authorList>
    </citation>
    <scope>NUCLEOTIDE SEQUENCE</scope>
    <source>
        <strain evidence="1">Female2</strain>
        <tissue evidence="1">Blood</tissue>
    </source>
</reference>
<evidence type="ECO:0000313" key="2">
    <source>
        <dbReference type="Proteomes" id="UP000812440"/>
    </source>
</evidence>
<comment type="caution">
    <text evidence="1">The sequence shown here is derived from an EMBL/GenBank/DDBJ whole genome shotgun (WGS) entry which is preliminary data.</text>
</comment>
<evidence type="ECO:0008006" key="3">
    <source>
        <dbReference type="Google" id="ProtNLM"/>
    </source>
</evidence>
<dbReference type="PANTHER" id="PTHR31666:SF0">
    <property type="entry name" value="PROTEIN EOLA1-RELATED"/>
    <property type="match status" value="1"/>
</dbReference>
<dbReference type="PANTHER" id="PTHR31666">
    <property type="entry name" value="PROTEIN CXORF40A-RELATED"/>
    <property type="match status" value="1"/>
</dbReference>
<gene>
    <name evidence="1" type="ORF">GDO86_015458</name>
</gene>